<dbReference type="Gene3D" id="3.30.40.10">
    <property type="entry name" value="Zinc/RING finger domain, C3HC4 (zinc finger)"/>
    <property type="match status" value="1"/>
</dbReference>
<evidence type="ECO:0000313" key="16">
    <source>
        <dbReference type="Proteomes" id="UP000029120"/>
    </source>
</evidence>
<dbReference type="InterPro" id="IPR014729">
    <property type="entry name" value="Rossmann-like_a/b/a_fold"/>
</dbReference>
<feature type="compositionally biased region" description="Polar residues" evidence="12">
    <location>
        <begin position="231"/>
        <end position="248"/>
    </location>
</feature>
<evidence type="ECO:0000256" key="9">
    <source>
        <dbReference type="ARBA" id="ARBA00022786"/>
    </source>
</evidence>
<name>A0A087GGK2_ARAAL</name>
<dbReference type="InterPro" id="IPR051348">
    <property type="entry name" value="U-box_ubiquitin_ligases"/>
</dbReference>
<dbReference type="EMBL" id="CM002875">
    <property type="protein sequence ID" value="KFK29004.1"/>
    <property type="molecule type" value="Genomic_DNA"/>
</dbReference>
<evidence type="ECO:0000313" key="15">
    <source>
        <dbReference type="EMBL" id="KFK29004.1"/>
    </source>
</evidence>
<accession>A0A087GGK2</accession>
<dbReference type="Proteomes" id="UP000029120">
    <property type="component" value="Chromosome 7"/>
</dbReference>
<dbReference type="Gene3D" id="3.30.200.20">
    <property type="entry name" value="Phosphorylase Kinase, domain 1"/>
    <property type="match status" value="1"/>
</dbReference>
<dbReference type="InterPro" id="IPR013083">
    <property type="entry name" value="Znf_RING/FYVE/PHD"/>
</dbReference>
<feature type="domain" description="U-box" evidence="14">
    <location>
        <begin position="761"/>
        <end position="831"/>
    </location>
</feature>
<dbReference type="SUPFAM" id="SSF56112">
    <property type="entry name" value="Protein kinase-like (PK-like)"/>
    <property type="match status" value="1"/>
</dbReference>
<dbReference type="AlphaFoldDB" id="A0A087GGK2"/>
<dbReference type="GO" id="GO:0061630">
    <property type="term" value="F:ubiquitin protein ligase activity"/>
    <property type="evidence" value="ECO:0007669"/>
    <property type="project" value="UniProtKB-EC"/>
</dbReference>
<protein>
    <recommendedName>
        <fullName evidence="4">RING-type E3 ubiquitin transferase</fullName>
        <ecNumber evidence="4">2.3.2.27</ecNumber>
    </recommendedName>
</protein>
<keyword evidence="9" id="KW-0833">Ubl conjugation pathway</keyword>
<evidence type="ECO:0000256" key="11">
    <source>
        <dbReference type="PROSITE-ProRule" id="PRU10141"/>
    </source>
</evidence>
<evidence type="ECO:0000259" key="14">
    <source>
        <dbReference type="PROSITE" id="PS51698"/>
    </source>
</evidence>
<feature type="compositionally biased region" description="Low complexity" evidence="12">
    <location>
        <begin position="196"/>
        <end position="217"/>
    </location>
</feature>
<dbReference type="Gene3D" id="3.40.50.620">
    <property type="entry name" value="HUPs"/>
    <property type="match status" value="1"/>
</dbReference>
<dbReference type="PROSITE" id="PS00108">
    <property type="entry name" value="PROTEIN_KINASE_ST"/>
    <property type="match status" value="1"/>
</dbReference>
<dbReference type="PROSITE" id="PS51698">
    <property type="entry name" value="U_BOX"/>
    <property type="match status" value="1"/>
</dbReference>
<dbReference type="Pfam" id="PF07714">
    <property type="entry name" value="PK_Tyr_Ser-Thr"/>
    <property type="match status" value="1"/>
</dbReference>
<dbReference type="Gene3D" id="1.10.510.10">
    <property type="entry name" value="Transferase(Phosphotransferase) domain 1"/>
    <property type="match status" value="1"/>
</dbReference>
<gene>
    <name evidence="15" type="ordered locus">AALP_Aa7g076800</name>
</gene>
<keyword evidence="6" id="KW-0808">Transferase</keyword>
<keyword evidence="16" id="KW-1185">Reference proteome</keyword>
<dbReference type="SMART" id="SM00220">
    <property type="entry name" value="S_TKc"/>
    <property type="match status" value="1"/>
</dbReference>
<dbReference type="Pfam" id="PF04564">
    <property type="entry name" value="U-box"/>
    <property type="match status" value="1"/>
</dbReference>
<dbReference type="OrthoDB" id="10064100at2759"/>
<dbReference type="PANTHER" id="PTHR45647">
    <property type="entry name" value="OS02G0152300 PROTEIN"/>
    <property type="match status" value="1"/>
</dbReference>
<comment type="function">
    <text evidence="2">Functions as an E3 ubiquitin ligase.</text>
</comment>
<dbReference type="EC" id="2.3.2.27" evidence="4"/>
<feature type="region of interest" description="Disordered" evidence="12">
    <location>
        <begin position="176"/>
        <end position="300"/>
    </location>
</feature>
<dbReference type="GO" id="GO:0005524">
    <property type="term" value="F:ATP binding"/>
    <property type="evidence" value="ECO:0007669"/>
    <property type="project" value="UniProtKB-UniRule"/>
</dbReference>
<dbReference type="GO" id="GO:0004672">
    <property type="term" value="F:protein kinase activity"/>
    <property type="evidence" value="ECO:0007669"/>
    <property type="project" value="InterPro"/>
</dbReference>
<feature type="binding site" evidence="11">
    <location>
        <position position="503"/>
    </location>
    <ligand>
        <name>ATP</name>
        <dbReference type="ChEBI" id="CHEBI:30616"/>
    </ligand>
</feature>
<sequence length="831" mass="93314">MSRSSPNNLALPPPPSSHTIIVALSGSRKSKNVVTWALEKFAPEGNVYFKLIHIHPRITSVPTPMGNAIPISEVRDDVVTAYKQEILWQSEEMIKPFTKMFERRKVAVKVLVIESDNVEATIAEEVTRDSIERLVIGGSSRSFFSRKVDMCSAISASMPNFCTVYVVSKGKLSCVRPSDSDGNATIRNDGSERTDSSSGSSGPSSGSTDGKSSSHNSQSRALSLPGRRLQNFPTRQASVPMETSSVGSDETRCMSLDAEEVKDVSSINRSSTDTTSRWTPRRRDYEERKDAMSSSSSNREFGNVGSKFSWTGMVTDTTHSRASQQASNMSDALSEQSYTDNQANQNFEIEKLRAELRHVQEMYAVAQTETFDASQKLGELNQRRLEEAIKLEELKLKEYEARELAEKEKQKFEQARRDAESMRERAEREIVQRKEAERKSARDAKEKEKLEGTLGSPQLQYQHFTWEEIVAATSSFSDEMKIGTGDFGAVYKCNLHHTTAAVKVLHSAENGLSKQFQQELDILSKIRHPHLVLLLGACPEQGALVYEYMENGSLEDRLFQVNNSPPLPWFERFRIAWEVAAALVFLHKSKPKPIIHRDLKPANILLDHNFVSKVGDVGLSTMVQVDPLLTKFTVYKQTSPVGTLCYMDPEYQRTGRISAKSDVYSFGMIVLQLLTAKPAIALTHFVESAMDSNDEFVKILDQKAGNWPVQETRELTSLALCCTELRGKDRPDLKNQILPALESLKKVADKARNSISGVPTQPPTHFLCPLLKDVMNEPCVAADGYTYDRRAIEEWLEEHDTSPMTDLLLHSKNLLPNYTLYTAIMEWRSRI</sequence>
<evidence type="ECO:0000256" key="4">
    <source>
        <dbReference type="ARBA" id="ARBA00012483"/>
    </source>
</evidence>
<dbReference type="PROSITE" id="PS50011">
    <property type="entry name" value="PROTEIN_KINASE_DOM"/>
    <property type="match status" value="1"/>
</dbReference>
<evidence type="ECO:0000256" key="7">
    <source>
        <dbReference type="ARBA" id="ARBA00022741"/>
    </source>
</evidence>
<dbReference type="CDD" id="cd06503">
    <property type="entry name" value="ATP-synt_Fo_b"/>
    <property type="match status" value="1"/>
</dbReference>
<evidence type="ECO:0000256" key="8">
    <source>
        <dbReference type="ARBA" id="ARBA00022777"/>
    </source>
</evidence>
<dbReference type="InterPro" id="IPR000719">
    <property type="entry name" value="Prot_kinase_dom"/>
</dbReference>
<feature type="domain" description="Protein kinase" evidence="13">
    <location>
        <begin position="476"/>
        <end position="741"/>
    </location>
</feature>
<dbReference type="PANTHER" id="PTHR45647:SF15">
    <property type="entry name" value="U-BOX DOMAIN-CONTAINING PROTEIN 35"/>
    <property type="match status" value="1"/>
</dbReference>
<dbReference type="InterPro" id="IPR011009">
    <property type="entry name" value="Kinase-like_dom_sf"/>
</dbReference>
<comment type="pathway">
    <text evidence="3">Protein modification; protein ubiquitination.</text>
</comment>
<dbReference type="SUPFAM" id="SSF52402">
    <property type="entry name" value="Adenine nucleotide alpha hydrolases-like"/>
    <property type="match status" value="1"/>
</dbReference>
<feature type="compositionally biased region" description="Basic and acidic residues" evidence="12">
    <location>
        <begin position="405"/>
        <end position="451"/>
    </location>
</feature>
<dbReference type="InterPro" id="IPR008271">
    <property type="entry name" value="Ser/Thr_kinase_AS"/>
</dbReference>
<dbReference type="GO" id="GO:0016567">
    <property type="term" value="P:protein ubiquitination"/>
    <property type="evidence" value="ECO:0007669"/>
    <property type="project" value="UniProtKB-UniPathway"/>
</dbReference>
<reference evidence="16" key="1">
    <citation type="journal article" date="2015" name="Nat. Plants">
        <title>Genome expansion of Arabis alpina linked with retrotransposition and reduced symmetric DNA methylation.</title>
        <authorList>
            <person name="Willing E.M."/>
            <person name="Rawat V."/>
            <person name="Mandakova T."/>
            <person name="Maumus F."/>
            <person name="James G.V."/>
            <person name="Nordstroem K.J."/>
            <person name="Becker C."/>
            <person name="Warthmann N."/>
            <person name="Chica C."/>
            <person name="Szarzynska B."/>
            <person name="Zytnicki M."/>
            <person name="Albani M.C."/>
            <person name="Kiefer C."/>
            <person name="Bergonzi S."/>
            <person name="Castaings L."/>
            <person name="Mateos J.L."/>
            <person name="Berns M.C."/>
            <person name="Bujdoso N."/>
            <person name="Piofczyk T."/>
            <person name="de Lorenzo L."/>
            <person name="Barrero-Sicilia C."/>
            <person name="Mateos I."/>
            <person name="Piednoel M."/>
            <person name="Hagmann J."/>
            <person name="Chen-Min-Tao R."/>
            <person name="Iglesias-Fernandez R."/>
            <person name="Schuster S.C."/>
            <person name="Alonso-Blanco C."/>
            <person name="Roudier F."/>
            <person name="Carbonero P."/>
            <person name="Paz-Ares J."/>
            <person name="Davis S.J."/>
            <person name="Pecinka A."/>
            <person name="Quesneville H."/>
            <person name="Colot V."/>
            <person name="Lysak M.A."/>
            <person name="Weigel D."/>
            <person name="Coupland G."/>
            <person name="Schneeberger K."/>
        </authorList>
    </citation>
    <scope>NUCLEOTIDE SEQUENCE [LARGE SCALE GENOMIC DNA]</scope>
    <source>
        <strain evidence="16">cv. Pajares</strain>
    </source>
</reference>
<evidence type="ECO:0000256" key="12">
    <source>
        <dbReference type="SAM" id="MobiDB-lite"/>
    </source>
</evidence>
<dbReference type="PROSITE" id="PS00107">
    <property type="entry name" value="PROTEIN_KINASE_ATP"/>
    <property type="match status" value="1"/>
</dbReference>
<dbReference type="Gramene" id="KFK29004">
    <property type="protein sequence ID" value="KFK29004"/>
    <property type="gene ID" value="AALP_AA7G076800"/>
</dbReference>
<evidence type="ECO:0000256" key="5">
    <source>
        <dbReference type="ARBA" id="ARBA00022527"/>
    </source>
</evidence>
<feature type="compositionally biased region" description="Basic and acidic residues" evidence="12">
    <location>
        <begin position="281"/>
        <end position="291"/>
    </location>
</feature>
<feature type="region of interest" description="Disordered" evidence="12">
    <location>
        <begin position="405"/>
        <end position="453"/>
    </location>
</feature>
<keyword evidence="7 11" id="KW-0547">Nucleotide-binding</keyword>
<evidence type="ECO:0000256" key="10">
    <source>
        <dbReference type="ARBA" id="ARBA00022840"/>
    </source>
</evidence>
<keyword evidence="8" id="KW-0418">Kinase</keyword>
<comment type="catalytic activity">
    <reaction evidence="1">
        <text>S-ubiquitinyl-[E2 ubiquitin-conjugating enzyme]-L-cysteine + [acceptor protein]-L-lysine = [E2 ubiquitin-conjugating enzyme]-L-cysteine + N(6)-ubiquitinyl-[acceptor protein]-L-lysine.</text>
        <dbReference type="EC" id="2.3.2.27"/>
    </reaction>
</comment>
<feature type="region of interest" description="Disordered" evidence="12">
    <location>
        <begin position="318"/>
        <end position="339"/>
    </location>
</feature>
<organism evidence="15 16">
    <name type="scientific">Arabis alpina</name>
    <name type="common">Alpine rock-cress</name>
    <dbReference type="NCBI Taxonomy" id="50452"/>
    <lineage>
        <taxon>Eukaryota</taxon>
        <taxon>Viridiplantae</taxon>
        <taxon>Streptophyta</taxon>
        <taxon>Embryophyta</taxon>
        <taxon>Tracheophyta</taxon>
        <taxon>Spermatophyta</taxon>
        <taxon>Magnoliopsida</taxon>
        <taxon>eudicotyledons</taxon>
        <taxon>Gunneridae</taxon>
        <taxon>Pentapetalae</taxon>
        <taxon>rosids</taxon>
        <taxon>malvids</taxon>
        <taxon>Brassicales</taxon>
        <taxon>Brassicaceae</taxon>
        <taxon>Arabideae</taxon>
        <taxon>Arabis</taxon>
    </lineage>
</organism>
<proteinExistence type="predicted"/>
<dbReference type="SUPFAM" id="SSF57850">
    <property type="entry name" value="RING/U-box"/>
    <property type="match status" value="1"/>
</dbReference>
<dbReference type="SMART" id="SM00504">
    <property type="entry name" value="Ubox"/>
    <property type="match status" value="1"/>
</dbReference>
<evidence type="ECO:0000256" key="1">
    <source>
        <dbReference type="ARBA" id="ARBA00000900"/>
    </source>
</evidence>
<feature type="compositionally biased region" description="Polar residues" evidence="12">
    <location>
        <begin position="265"/>
        <end position="278"/>
    </location>
</feature>
<keyword evidence="10 11" id="KW-0067">ATP-binding</keyword>
<dbReference type="InterPro" id="IPR001245">
    <property type="entry name" value="Ser-Thr/Tyr_kinase_cat_dom"/>
</dbReference>
<evidence type="ECO:0000256" key="6">
    <source>
        <dbReference type="ARBA" id="ARBA00022679"/>
    </source>
</evidence>
<dbReference type="CDD" id="cd16655">
    <property type="entry name" value="RING-Ubox_WDSUB1-like"/>
    <property type="match status" value="1"/>
</dbReference>
<evidence type="ECO:0000256" key="2">
    <source>
        <dbReference type="ARBA" id="ARBA00003861"/>
    </source>
</evidence>
<dbReference type="InterPro" id="IPR003613">
    <property type="entry name" value="Ubox_domain"/>
</dbReference>
<dbReference type="eggNOG" id="ENOG502QQ92">
    <property type="taxonomic scope" value="Eukaryota"/>
</dbReference>
<dbReference type="InterPro" id="IPR017441">
    <property type="entry name" value="Protein_kinase_ATP_BS"/>
</dbReference>
<dbReference type="OMA" id="DTTHSRA"/>
<evidence type="ECO:0000256" key="3">
    <source>
        <dbReference type="ARBA" id="ARBA00004906"/>
    </source>
</evidence>
<keyword evidence="5" id="KW-0723">Serine/threonine-protein kinase</keyword>
<dbReference type="UniPathway" id="UPA00143"/>
<dbReference type="CDD" id="cd01989">
    <property type="entry name" value="USP_STK_Ubox_N"/>
    <property type="match status" value="1"/>
</dbReference>
<evidence type="ECO:0000259" key="13">
    <source>
        <dbReference type="PROSITE" id="PS50011"/>
    </source>
</evidence>